<dbReference type="SMART" id="SM00733">
    <property type="entry name" value="Mterf"/>
    <property type="match status" value="7"/>
</dbReference>
<feature type="compositionally biased region" description="Basic and acidic residues" evidence="4">
    <location>
        <begin position="59"/>
        <end position="68"/>
    </location>
</feature>
<feature type="region of interest" description="Disordered" evidence="4">
    <location>
        <begin position="103"/>
        <end position="199"/>
    </location>
</feature>
<dbReference type="Pfam" id="PF02536">
    <property type="entry name" value="mTERF"/>
    <property type="match status" value="1"/>
</dbReference>
<sequence>MLCSVPATKSGSNWLNRLRSNKGFPTADNSDLDHFLTRNASSLCEFPAPNVVSSSTDSTRPDSDRVGNRSESLCPNGDDQGGEIIGMMSNVLSELFFMGGADESSRLSGKKIPRKQANPRVCVGSTTNSNGDATATANEAEEKSSESEGNIENALDKVASDNNSLVGKKKKKELGGNVGGGQCEGEEDEEEEEKGEMKGYSRSEVTVIDTSCGVWKTEKLVFRRKNVWKVREKKVKGRSFGRHKRKVVVEEHVADDIDKKKAKVSVSALDVEAGGDECIALNSIQVQKPQNDTLDNLNDRGEEFGKHLPENKTKDTRKGQVHLKVLSDFDILCCCLYAPRFSLNRSPRNLKKGGSSVILIKGLPTDNKNGGKLHKKTLKDSQKQCKAKMVAVCALFTHPFPASSSSSSSSDSLFSFSLAPPPPAAAHFSSLSPSIFRARECFSPLKFTKAQNFERQPSLTQLGLRQNQQFLLQCRYINSPANVLAEVGMLFSFFQEIGVGEDESRVLLVKNPAVASTSLDSLRARVHSFRSVGIDGLVLSQLITKSPSLLTAEEIGPFLQFVLDDLEGKIEPLQLKRLLRTTEARFLVGFDQKVRLLLHRGVPVDKIFDVLNKVNLYKALCLKSLEEIERTIAFFDRFGGIDLIVMRPTLLNFDLETQLVPRVGFLAELSGGDDEATGTLLGKLPAILSYTVDHTEGHVDLLRSNAGLTDDQIFRFLLVFPNVVSASRERKLRPRIQFLKQCGLSSNDIFKFLIKAPLFLGLSFEDNIAYKLAFLVKIGYKHRTKDLAAAMGSATRTSCDNLQKVVGLFLSYGLSCSDIVVMSTKHPQILQYSHAALEKKMEYLINGMGREVGELLNFPAFLGYKLDDRIKARYELRKKVLGEGMSLNKLLTVSSERFSTKKTAYVDLNDEMKVLSDHQNENVCNTNES</sequence>
<dbReference type="GO" id="GO:0003676">
    <property type="term" value="F:nucleic acid binding"/>
    <property type="evidence" value="ECO:0007669"/>
    <property type="project" value="InterPro"/>
</dbReference>
<reference evidence="5 6" key="1">
    <citation type="submission" date="2018-10" db="EMBL/GenBank/DDBJ databases">
        <title>A high-quality apple genome assembly.</title>
        <authorList>
            <person name="Hu J."/>
        </authorList>
    </citation>
    <scope>NUCLEOTIDE SEQUENCE [LARGE SCALE GENOMIC DNA]</scope>
    <source>
        <strain evidence="6">cv. HFTH1</strain>
        <tissue evidence="5">Young leaf</tissue>
    </source>
</reference>
<keyword evidence="6" id="KW-1185">Reference proteome</keyword>
<dbReference type="EMBL" id="RDQH01000333">
    <property type="protein sequence ID" value="RXH95300.1"/>
    <property type="molecule type" value="Genomic_DNA"/>
</dbReference>
<dbReference type="InterPro" id="IPR038538">
    <property type="entry name" value="MTERF_sf"/>
</dbReference>
<feature type="region of interest" description="Disordered" evidence="4">
    <location>
        <begin position="49"/>
        <end position="82"/>
    </location>
</feature>
<dbReference type="Proteomes" id="UP000290289">
    <property type="component" value="Chromosome 7"/>
</dbReference>
<evidence type="ECO:0000256" key="1">
    <source>
        <dbReference type="ARBA" id="ARBA00007692"/>
    </source>
</evidence>
<dbReference type="GO" id="GO:0006353">
    <property type="term" value="P:DNA-templated transcription termination"/>
    <property type="evidence" value="ECO:0007669"/>
    <property type="project" value="UniProtKB-KW"/>
</dbReference>
<keyword evidence="3" id="KW-0809">Transit peptide</keyword>
<evidence type="ECO:0000256" key="3">
    <source>
        <dbReference type="ARBA" id="ARBA00022946"/>
    </source>
</evidence>
<gene>
    <name evidence="5" type="ORF">DVH24_024984</name>
</gene>
<keyword evidence="2" id="KW-0806">Transcription termination</keyword>
<comment type="caution">
    <text evidence="5">The sequence shown here is derived from an EMBL/GenBank/DDBJ whole genome shotgun (WGS) entry which is preliminary data.</text>
</comment>
<protein>
    <submittedName>
        <fullName evidence="5">Uncharacterized protein</fullName>
    </submittedName>
</protein>
<dbReference type="InterPro" id="IPR003690">
    <property type="entry name" value="MTERF"/>
</dbReference>
<dbReference type="PANTHER" id="PTHR37258:SF1">
    <property type="entry name" value="FANTOM PROTEIN"/>
    <property type="match status" value="1"/>
</dbReference>
<evidence type="ECO:0000256" key="4">
    <source>
        <dbReference type="SAM" id="MobiDB-lite"/>
    </source>
</evidence>
<keyword evidence="2" id="KW-0804">Transcription</keyword>
<keyword evidence="2" id="KW-0805">Transcription regulation</keyword>
<name>A0A498JIC1_MALDO</name>
<evidence type="ECO:0000313" key="6">
    <source>
        <dbReference type="Proteomes" id="UP000290289"/>
    </source>
</evidence>
<dbReference type="FunFam" id="1.25.70.10:FF:000069">
    <property type="match status" value="1"/>
</dbReference>
<evidence type="ECO:0000256" key="2">
    <source>
        <dbReference type="ARBA" id="ARBA00022472"/>
    </source>
</evidence>
<dbReference type="PANTHER" id="PTHR37258">
    <property type="entry name" value="FANTOM PROTEIN"/>
    <property type="match status" value="1"/>
</dbReference>
<dbReference type="Gene3D" id="1.25.70.10">
    <property type="entry name" value="Transcription termination factor 3, mitochondrial"/>
    <property type="match status" value="2"/>
</dbReference>
<organism evidence="5 6">
    <name type="scientific">Malus domestica</name>
    <name type="common">Apple</name>
    <name type="synonym">Pyrus malus</name>
    <dbReference type="NCBI Taxonomy" id="3750"/>
    <lineage>
        <taxon>Eukaryota</taxon>
        <taxon>Viridiplantae</taxon>
        <taxon>Streptophyta</taxon>
        <taxon>Embryophyta</taxon>
        <taxon>Tracheophyta</taxon>
        <taxon>Spermatophyta</taxon>
        <taxon>Magnoliopsida</taxon>
        <taxon>eudicotyledons</taxon>
        <taxon>Gunneridae</taxon>
        <taxon>Pentapetalae</taxon>
        <taxon>rosids</taxon>
        <taxon>fabids</taxon>
        <taxon>Rosales</taxon>
        <taxon>Rosaceae</taxon>
        <taxon>Amygdaloideae</taxon>
        <taxon>Maleae</taxon>
        <taxon>Malus</taxon>
    </lineage>
</organism>
<feature type="compositionally biased region" description="Acidic residues" evidence="4">
    <location>
        <begin position="184"/>
        <end position="194"/>
    </location>
</feature>
<dbReference type="AlphaFoldDB" id="A0A498JIC1"/>
<evidence type="ECO:0000313" key="5">
    <source>
        <dbReference type="EMBL" id="RXH95300.1"/>
    </source>
</evidence>
<accession>A0A498JIC1</accession>
<proteinExistence type="inferred from homology"/>
<dbReference type="STRING" id="3750.A0A498JIC1"/>
<comment type="similarity">
    <text evidence="1">Belongs to the mTERF family.</text>
</comment>